<dbReference type="SUPFAM" id="SSF52402">
    <property type="entry name" value="Adenine nucleotide alpha hydrolases-like"/>
    <property type="match status" value="1"/>
</dbReference>
<name>A0ABN6X446_9MICO</name>
<keyword evidence="2" id="KW-1185">Reference proteome</keyword>
<gene>
    <name evidence="1" type="ORF">GCM10025863_21670</name>
</gene>
<dbReference type="Proteomes" id="UP001321543">
    <property type="component" value="Chromosome"/>
</dbReference>
<dbReference type="InterPro" id="IPR014729">
    <property type="entry name" value="Rossmann-like_a/b/a_fold"/>
</dbReference>
<evidence type="ECO:0000313" key="2">
    <source>
        <dbReference type="Proteomes" id="UP001321543"/>
    </source>
</evidence>
<dbReference type="EMBL" id="AP027728">
    <property type="protein sequence ID" value="BDZ39553.1"/>
    <property type="molecule type" value="Genomic_DNA"/>
</dbReference>
<dbReference type="Gene3D" id="3.40.50.620">
    <property type="entry name" value="HUPs"/>
    <property type="match status" value="1"/>
</dbReference>
<accession>A0ABN6X446</accession>
<protein>
    <recommendedName>
        <fullName evidence="3">tRNA(Ile)-lysidine synthase</fullName>
    </recommendedName>
</protein>
<organism evidence="1 2">
    <name type="scientific">Microbacterium suwonense</name>
    <dbReference type="NCBI Taxonomy" id="683047"/>
    <lineage>
        <taxon>Bacteria</taxon>
        <taxon>Bacillati</taxon>
        <taxon>Actinomycetota</taxon>
        <taxon>Actinomycetes</taxon>
        <taxon>Micrococcales</taxon>
        <taxon>Microbacteriaceae</taxon>
        <taxon>Microbacterium</taxon>
    </lineage>
</organism>
<proteinExistence type="predicted"/>
<reference evidence="2" key="1">
    <citation type="journal article" date="2019" name="Int. J. Syst. Evol. Microbiol.">
        <title>The Global Catalogue of Microorganisms (GCM) 10K type strain sequencing project: providing services to taxonomists for standard genome sequencing and annotation.</title>
        <authorList>
            <consortium name="The Broad Institute Genomics Platform"/>
            <consortium name="The Broad Institute Genome Sequencing Center for Infectious Disease"/>
            <person name="Wu L."/>
            <person name="Ma J."/>
        </authorList>
    </citation>
    <scope>NUCLEOTIDE SEQUENCE [LARGE SCALE GENOMIC DNA]</scope>
    <source>
        <strain evidence="2">NBRC 106310</strain>
    </source>
</reference>
<evidence type="ECO:0000313" key="1">
    <source>
        <dbReference type="EMBL" id="BDZ39553.1"/>
    </source>
</evidence>
<evidence type="ECO:0008006" key="3">
    <source>
        <dbReference type="Google" id="ProtNLM"/>
    </source>
</evidence>
<sequence length="61" mass="7038">MLHGIRSLPWDDPHNTEPRFARVRVRERVLPVLESELGPGIAEALARTAEQRGRMPRPSRR</sequence>